<reference evidence="1" key="1">
    <citation type="book" date="2014" name="THE 24TH EUROPEAN CONGRESS OF CLINICAL MICROBIOLOGY AND INFECTIOUS DISEASES" publisher="ECCMID 2014" city="Barcelona, Spain">
        <title>Identification of resistance genes in three multidrug-resistant Bacteroides fragilis isolates by whole genome sequencing.</title>
        <editorList>
            <person name="Unknown"/>
            <person name="A."/>
        </editorList>
        <authorList>
            <person name="Sydenham T.V."/>
            <person name="Hasman H."/>
            <person name="Wang M."/>
            <person name="Soki J."/>
            <person name="Nagy E."/>
            <person name="Justesen U.S."/>
        </authorList>
    </citation>
    <scope>NUCLEOTIDE SEQUENCE</scope>
    <source>
        <strain evidence="1">DCMOUH0018B</strain>
    </source>
</reference>
<dbReference type="PATRIC" id="fig|817.53.peg.2770"/>
<name>A0A0I9S8N2_BACFG</name>
<organism evidence="1">
    <name type="scientific">Bacteroides fragilis</name>
    <dbReference type="NCBI Taxonomy" id="817"/>
    <lineage>
        <taxon>Bacteria</taxon>
        <taxon>Pseudomonadati</taxon>
        <taxon>Bacteroidota</taxon>
        <taxon>Bacteroidia</taxon>
        <taxon>Bacteroidales</taxon>
        <taxon>Bacteroidaceae</taxon>
        <taxon>Bacteroides</taxon>
    </lineage>
</organism>
<gene>
    <name evidence="1" type="ORF">EE52_0213385</name>
</gene>
<proteinExistence type="predicted"/>
<dbReference type="EMBL" id="JMZZ02000152">
    <property type="protein sequence ID" value="KFX74275.1"/>
    <property type="molecule type" value="Genomic_DNA"/>
</dbReference>
<protein>
    <submittedName>
        <fullName evidence="1">Uncharacterized protein</fullName>
    </submittedName>
</protein>
<comment type="caution">
    <text evidence="1">The sequence shown here is derived from an EMBL/GenBank/DDBJ whole genome shotgun (WGS) entry which is preliminary data.</text>
</comment>
<evidence type="ECO:0000313" key="1">
    <source>
        <dbReference type="EMBL" id="KFX74275.1"/>
    </source>
</evidence>
<dbReference type="AlphaFoldDB" id="A0A0I9S8N2"/>
<reference evidence="1" key="2">
    <citation type="submission" date="2014-07" db="EMBL/GenBank/DDBJ databases">
        <title>Genetics and epidemiology of antimicrobial resistance in B. fragilis group.</title>
        <authorList>
            <person name="Sydenham T.V."/>
            <person name="Hasman H."/>
            <person name="Kemp M."/>
            <person name="Justesen U.S."/>
        </authorList>
    </citation>
    <scope>NUCLEOTIDE SEQUENCE [LARGE SCALE GENOMIC DNA]</scope>
    <source>
        <strain evidence="1">DCMOUH0018B</strain>
    </source>
</reference>
<accession>A0A0I9S8N2</accession>
<sequence length="63" mass="7317">MIFQDMEDLKAKSRIRYKTEPKNAELKQVFGYDRALSYGISCMQPQGAMVIFAANIKRIFKLI</sequence>